<reference evidence="4" key="1">
    <citation type="submission" date="2016-08" db="EMBL/GenBank/DDBJ databases">
        <authorList>
            <person name="Seilhamer J.J."/>
        </authorList>
    </citation>
    <scope>NUCLEOTIDE SEQUENCE</scope>
</reference>
<dbReference type="Proteomes" id="UP001652582">
    <property type="component" value="Chromosome 5"/>
</dbReference>
<evidence type="ECO:0000313" key="6">
    <source>
        <dbReference type="RefSeq" id="XP_023935048.1"/>
    </source>
</evidence>
<dbReference type="Pfam" id="PF00059">
    <property type="entry name" value="Lectin_C"/>
    <property type="match status" value="2"/>
</dbReference>
<dbReference type="PROSITE" id="PS00615">
    <property type="entry name" value="C_TYPE_LECTIN_1"/>
    <property type="match status" value="2"/>
</dbReference>
<dbReference type="PANTHER" id="PTHR22803">
    <property type="entry name" value="MANNOSE, PHOSPHOLIPASE, LECTIN RECEPTOR RELATED"/>
    <property type="match status" value="1"/>
</dbReference>
<dbReference type="InterPro" id="IPR016187">
    <property type="entry name" value="CTDL_fold"/>
</dbReference>
<dbReference type="CDD" id="cd00037">
    <property type="entry name" value="CLECT"/>
    <property type="match status" value="2"/>
</dbReference>
<keyword evidence="1" id="KW-1015">Disulfide bond</keyword>
<feature type="signal peptide" evidence="2">
    <location>
        <begin position="1"/>
        <end position="22"/>
    </location>
</feature>
<evidence type="ECO:0000256" key="2">
    <source>
        <dbReference type="SAM" id="SignalP"/>
    </source>
</evidence>
<dbReference type="OrthoDB" id="538816at2759"/>
<dbReference type="AlphaFoldDB" id="A0A1C9EGM6"/>
<keyword evidence="5" id="KW-1185">Reference proteome</keyword>
<feature type="domain" description="C-type lectin" evidence="3">
    <location>
        <begin position="43"/>
        <end position="156"/>
    </location>
</feature>
<keyword evidence="4" id="KW-0430">Lectin</keyword>
<dbReference type="Gene3D" id="3.10.100.10">
    <property type="entry name" value="Mannose-Binding Protein A, subunit A"/>
    <property type="match status" value="2"/>
</dbReference>
<evidence type="ECO:0000259" key="3">
    <source>
        <dbReference type="PROSITE" id="PS50041"/>
    </source>
</evidence>
<dbReference type="CTD" id="778489"/>
<protein>
    <submittedName>
        <fullName evidence="4">C-type lectin 10</fullName>
    </submittedName>
    <submittedName>
        <fullName evidence="6">Macrophage mannose receptor 1-like isoform X1</fullName>
    </submittedName>
</protein>
<sequence length="331" mass="38007">MFSHKHLFVFFLAQYCVHLAYSQANVKFFRKDYYYLKEVRSFYKIHTLHKTWDDAKVQCEMEGAKLFYPDDDDEVTAVIDYWNSTQPFSWIFVGISTPNVKEVFETVDGIPIADVYDRWGPGEPNNAGGVEGCVILRRDGTLNDENCAKKFPFVCKKTLESLDWNNYCNIPDTAYEYNEAKGRCYKFHLQPMNWSDAYTVCNSEQSYLAIINDEAEANILANLTSRAPKDKVEGNYLRGAVHLGFKNNKGWKTIKGKPLRESGYSKWGGGQPDGGEQEKCGSMFYNGHLNDISCDQRLFFICEHEIDILSTDYALRFGEVFQPVTLNSTEP</sequence>
<keyword evidence="2" id="KW-0732">Signal</keyword>
<dbReference type="InterPro" id="IPR018378">
    <property type="entry name" value="C-type_lectin_CS"/>
</dbReference>
<evidence type="ECO:0000313" key="4">
    <source>
        <dbReference type="EMBL" id="AON96650.1"/>
    </source>
</evidence>
<dbReference type="InterPro" id="IPR016186">
    <property type="entry name" value="C-type_lectin-like/link_sf"/>
</dbReference>
<dbReference type="SUPFAM" id="SSF56436">
    <property type="entry name" value="C-type lectin-like"/>
    <property type="match status" value="2"/>
</dbReference>
<dbReference type="InterPro" id="IPR001304">
    <property type="entry name" value="C-type_lectin-like"/>
</dbReference>
<feature type="chain" id="PRO_5044556597" evidence="2">
    <location>
        <begin position="23"/>
        <end position="331"/>
    </location>
</feature>
<feature type="domain" description="C-type lectin" evidence="3">
    <location>
        <begin position="180"/>
        <end position="303"/>
    </location>
</feature>
<dbReference type="EMBL" id="KX778610">
    <property type="protein sequence ID" value="AON96650.1"/>
    <property type="molecule type" value="Genomic_DNA"/>
</dbReference>
<dbReference type="GeneID" id="112043736"/>
<accession>A0A1C9EGM6</accession>
<dbReference type="InterPro" id="IPR050111">
    <property type="entry name" value="C-type_lectin/snaclec_domain"/>
</dbReference>
<dbReference type="PROSITE" id="PS50041">
    <property type="entry name" value="C_TYPE_LECTIN_2"/>
    <property type="match status" value="2"/>
</dbReference>
<dbReference type="RefSeq" id="XP_023935048.1">
    <property type="nucleotide sequence ID" value="XM_024079280.1"/>
</dbReference>
<evidence type="ECO:0000313" key="5">
    <source>
        <dbReference type="Proteomes" id="UP001652582"/>
    </source>
</evidence>
<proteinExistence type="predicted"/>
<evidence type="ECO:0000256" key="1">
    <source>
        <dbReference type="ARBA" id="ARBA00023157"/>
    </source>
</evidence>
<dbReference type="SMART" id="SM00034">
    <property type="entry name" value="CLECT"/>
    <property type="match status" value="2"/>
</dbReference>
<reference evidence="6" key="2">
    <citation type="submission" date="2025-04" db="UniProtKB">
        <authorList>
            <consortium name="RefSeq"/>
        </authorList>
    </citation>
    <scope>IDENTIFICATION</scope>
</reference>
<name>A0A1C9EGM6_BICAN</name>
<organism evidence="4">
    <name type="scientific">Bicyclus anynana</name>
    <name type="common">Squinting bush brown butterfly</name>
    <dbReference type="NCBI Taxonomy" id="110368"/>
    <lineage>
        <taxon>Eukaryota</taxon>
        <taxon>Metazoa</taxon>
        <taxon>Ecdysozoa</taxon>
        <taxon>Arthropoda</taxon>
        <taxon>Hexapoda</taxon>
        <taxon>Insecta</taxon>
        <taxon>Pterygota</taxon>
        <taxon>Neoptera</taxon>
        <taxon>Endopterygota</taxon>
        <taxon>Lepidoptera</taxon>
        <taxon>Glossata</taxon>
        <taxon>Ditrysia</taxon>
        <taxon>Papilionoidea</taxon>
        <taxon>Nymphalidae</taxon>
        <taxon>Satyrinae</taxon>
        <taxon>Satyrini</taxon>
        <taxon>Mycalesina</taxon>
        <taxon>Bicyclus</taxon>
    </lineage>
</organism>
<dbReference type="GO" id="GO:0030246">
    <property type="term" value="F:carbohydrate binding"/>
    <property type="evidence" value="ECO:0007669"/>
    <property type="project" value="UniProtKB-KW"/>
</dbReference>
<gene>
    <name evidence="6" type="primary">LOC112043736</name>
</gene>
<dbReference type="KEGG" id="bany:112043736"/>